<evidence type="ECO:0000256" key="3">
    <source>
        <dbReference type="ARBA" id="ARBA00022729"/>
    </source>
</evidence>
<dbReference type="RefSeq" id="WP_179357239.1">
    <property type="nucleotide sequence ID" value="NZ_CP058627.1"/>
</dbReference>
<keyword evidence="3" id="KW-0732">Signal</keyword>
<dbReference type="Pfam" id="PF09084">
    <property type="entry name" value="NMT1"/>
    <property type="match status" value="1"/>
</dbReference>
<proteinExistence type="inferred from homology"/>
<evidence type="ECO:0000259" key="4">
    <source>
        <dbReference type="Pfam" id="PF09084"/>
    </source>
</evidence>
<sequence length="314" mass="34172">MAVLLVALTACSPPKAKEPLRVGFNPWPGYEFLYLAKAKGFYEKAGLEVKLVELNTLGDVRRAFERGQIDVMASTLVEAAIATENTGKKLKIVAVVDASDGADMMIARKPISSVAELAGKKVGMEGVTVDVLNAYFALQSAKLTLKDVQVVTRTQDDLMIELESGRIDAMQTYPPYSIKLLQNEQYQKIFDSSKIAGKVIDVISVDATVLAERADEIKALVHSYFAAMEDFQANRQVDAHLMGSRSGGNAESYLAGLDGLKLIARNEQINYLKANGQLQQSLQATGMALQTAGVLKKPVDVNAFMSEQALEFYP</sequence>
<comment type="similarity">
    <text evidence="2">Belongs to the bacterial solute-binding protein SsuA/TauA family.</text>
</comment>
<dbReference type="Proteomes" id="UP000509597">
    <property type="component" value="Chromosome"/>
</dbReference>
<dbReference type="PANTHER" id="PTHR30024:SF47">
    <property type="entry name" value="TAURINE-BINDING PERIPLASMIC PROTEIN"/>
    <property type="match status" value="1"/>
</dbReference>
<feature type="domain" description="SsuA/THI5-like" evidence="4">
    <location>
        <begin position="31"/>
        <end position="227"/>
    </location>
</feature>
<dbReference type="KEGG" id="chiz:HQ393_02200"/>
<evidence type="ECO:0000256" key="1">
    <source>
        <dbReference type="ARBA" id="ARBA00004418"/>
    </source>
</evidence>
<evidence type="ECO:0000313" key="6">
    <source>
        <dbReference type="Proteomes" id="UP000509597"/>
    </source>
</evidence>
<evidence type="ECO:0000256" key="2">
    <source>
        <dbReference type="ARBA" id="ARBA00010742"/>
    </source>
</evidence>
<dbReference type="InterPro" id="IPR015168">
    <property type="entry name" value="SsuA/THI5"/>
</dbReference>
<dbReference type="PANTHER" id="PTHR30024">
    <property type="entry name" value="ALIPHATIC SULFONATES-BINDING PROTEIN-RELATED"/>
    <property type="match status" value="1"/>
</dbReference>
<reference evidence="5 6" key="1">
    <citation type="submission" date="2020-07" db="EMBL/GenBank/DDBJ databases">
        <title>Complete genome sequence of Chitinibacter sp. 2T18.</title>
        <authorList>
            <person name="Bae J.-W."/>
            <person name="Choi J.-W."/>
        </authorList>
    </citation>
    <scope>NUCLEOTIDE SEQUENCE [LARGE SCALE GENOMIC DNA]</scope>
    <source>
        <strain evidence="5 6">2T18</strain>
    </source>
</reference>
<keyword evidence="6" id="KW-1185">Reference proteome</keyword>
<evidence type="ECO:0000313" key="5">
    <source>
        <dbReference type="EMBL" id="QLG87153.1"/>
    </source>
</evidence>
<accession>A0A7H9BEJ5</accession>
<organism evidence="5 6">
    <name type="scientific">Chitinibacter bivalviorum</name>
    <dbReference type="NCBI Taxonomy" id="2739434"/>
    <lineage>
        <taxon>Bacteria</taxon>
        <taxon>Pseudomonadati</taxon>
        <taxon>Pseudomonadota</taxon>
        <taxon>Betaproteobacteria</taxon>
        <taxon>Neisseriales</taxon>
        <taxon>Chitinibacteraceae</taxon>
        <taxon>Chitinibacter</taxon>
    </lineage>
</organism>
<dbReference type="SUPFAM" id="SSF53850">
    <property type="entry name" value="Periplasmic binding protein-like II"/>
    <property type="match status" value="1"/>
</dbReference>
<gene>
    <name evidence="5" type="ORF">HQ393_02200</name>
</gene>
<protein>
    <submittedName>
        <fullName evidence="5">ABC transporter substrate-binding protein</fullName>
    </submittedName>
</protein>
<dbReference type="Gene3D" id="3.40.190.10">
    <property type="entry name" value="Periplasmic binding protein-like II"/>
    <property type="match status" value="2"/>
</dbReference>
<dbReference type="EMBL" id="CP058627">
    <property type="protein sequence ID" value="QLG87153.1"/>
    <property type="molecule type" value="Genomic_DNA"/>
</dbReference>
<name>A0A7H9BEJ5_9NEIS</name>
<dbReference type="AlphaFoldDB" id="A0A7H9BEJ5"/>
<comment type="subcellular location">
    <subcellularLocation>
        <location evidence="1">Periplasm</location>
    </subcellularLocation>
</comment>
<dbReference type="GO" id="GO:0042597">
    <property type="term" value="C:periplasmic space"/>
    <property type="evidence" value="ECO:0007669"/>
    <property type="project" value="UniProtKB-SubCell"/>
</dbReference>